<dbReference type="EMBL" id="UINC01103149">
    <property type="protein sequence ID" value="SVC65315.1"/>
    <property type="molecule type" value="Genomic_DNA"/>
</dbReference>
<reference evidence="1" key="1">
    <citation type="submission" date="2018-05" db="EMBL/GenBank/DDBJ databases">
        <authorList>
            <person name="Lanie J.A."/>
            <person name="Ng W.-L."/>
            <person name="Kazmierczak K.M."/>
            <person name="Andrzejewski T.M."/>
            <person name="Davidsen T.M."/>
            <person name="Wayne K.J."/>
            <person name="Tettelin H."/>
            <person name="Glass J.I."/>
            <person name="Rusch D."/>
            <person name="Podicherti R."/>
            <person name="Tsui H.-C.T."/>
            <person name="Winkler M.E."/>
        </authorList>
    </citation>
    <scope>NUCLEOTIDE SEQUENCE</scope>
</reference>
<protein>
    <submittedName>
        <fullName evidence="1">Uncharacterized protein</fullName>
    </submittedName>
</protein>
<evidence type="ECO:0000313" key="1">
    <source>
        <dbReference type="EMBL" id="SVC65315.1"/>
    </source>
</evidence>
<sequence>MLFKYGKFRRQKGGTGILTFPRKVKPSIEKQHLKIKNLKNAYAVITAKGKRITKKDADLITVGHRYK</sequence>
<proteinExistence type="predicted"/>
<dbReference type="AlphaFoldDB" id="A0A382NY74"/>
<name>A0A382NY74_9ZZZZ</name>
<organism evidence="1">
    <name type="scientific">marine metagenome</name>
    <dbReference type="NCBI Taxonomy" id="408172"/>
    <lineage>
        <taxon>unclassified sequences</taxon>
        <taxon>metagenomes</taxon>
        <taxon>ecological metagenomes</taxon>
    </lineage>
</organism>
<accession>A0A382NY74</accession>
<gene>
    <name evidence="1" type="ORF">METZ01_LOCUS318169</name>
</gene>